<comment type="caution">
    <text evidence="1">The sequence shown here is derived from an EMBL/GenBank/DDBJ whole genome shotgun (WGS) entry which is preliminary data.</text>
</comment>
<evidence type="ECO:0000313" key="2">
    <source>
        <dbReference type="Proteomes" id="UP001603978"/>
    </source>
</evidence>
<proteinExistence type="predicted"/>
<dbReference type="Proteomes" id="UP001603978">
    <property type="component" value="Unassembled WGS sequence"/>
</dbReference>
<keyword evidence="2" id="KW-1185">Reference proteome</keyword>
<dbReference type="RefSeq" id="WP_393177543.1">
    <property type="nucleotide sequence ID" value="NZ_JBICRM010000068.1"/>
</dbReference>
<evidence type="ECO:0008006" key="3">
    <source>
        <dbReference type="Google" id="ProtNLM"/>
    </source>
</evidence>
<organism evidence="1 2">
    <name type="scientific">Nonomuraea marmarensis</name>
    <dbReference type="NCBI Taxonomy" id="3351344"/>
    <lineage>
        <taxon>Bacteria</taxon>
        <taxon>Bacillati</taxon>
        <taxon>Actinomycetota</taxon>
        <taxon>Actinomycetes</taxon>
        <taxon>Streptosporangiales</taxon>
        <taxon>Streptosporangiaceae</taxon>
        <taxon>Nonomuraea</taxon>
    </lineage>
</organism>
<sequence length="256" mass="26508">MWLAAADTESATTCRAGCCHPVSGPLARHLVAACTRLGETVVHLGASDHQLVSAALTAGCLPVAVFTDVARAGVSWSCLARTHPDYDLEVTDLRVTEPGDDACVLADLAGSAGLVVAELTCQQPVGHATGRPDSEAEPETVAEVFDVARAAGLVKPGGHLVVVTGLHRQDGVVDPVPEIIARVREAGLVYLQHIIALRHPARGERIDPGLARRALAAIEELPECAGLPASARVHADLLLFTAPGATESTERAGSEG</sequence>
<evidence type="ECO:0000313" key="1">
    <source>
        <dbReference type="EMBL" id="MFG1711095.1"/>
    </source>
</evidence>
<reference evidence="1 2" key="1">
    <citation type="submission" date="2024-10" db="EMBL/GenBank/DDBJ databases">
        <authorList>
            <person name="Topkara A.R."/>
            <person name="Saygin H."/>
        </authorList>
    </citation>
    <scope>NUCLEOTIDE SEQUENCE [LARGE SCALE GENOMIC DNA]</scope>
    <source>
        <strain evidence="1 2">M3C6</strain>
    </source>
</reference>
<accession>A0ABW7AUJ2</accession>
<dbReference type="EMBL" id="JBICRM010000068">
    <property type="protein sequence ID" value="MFG1711095.1"/>
    <property type="molecule type" value="Genomic_DNA"/>
</dbReference>
<gene>
    <name evidence="1" type="ORF">ACFLIM_48860</name>
</gene>
<name>A0ABW7AUJ2_9ACTN</name>
<protein>
    <recommendedName>
        <fullName evidence="3">S-adenosyl methyltransferase</fullName>
    </recommendedName>
</protein>